<keyword evidence="1" id="KW-0812">Transmembrane</keyword>
<evidence type="ECO:0000256" key="1">
    <source>
        <dbReference type="SAM" id="Phobius"/>
    </source>
</evidence>
<protein>
    <submittedName>
        <fullName evidence="2">Uncharacterized protein</fullName>
    </submittedName>
</protein>
<sequence>MEPIWVVVIGGYWLMVGFFATQGAMVESDFKEAQRVDTKAGWYEFIDNWKRSSKGGRYLEIAKDKATEFEFQEHIKQRIEEGNREGLESLLGQGGTALKEWPDLEDEACQALMPLRDQAIKKGEVQGTWADLHWSLGSSFDTTPQKEIPVKPTADQVYTWFGELAQVEGNNALFVGRDGSFVARVRHKKNLESLKLGKRYRVIGAYVDNETLTNPLGSFPVPALSVAFVFDFAPTPAAGCAK</sequence>
<dbReference type="STRING" id="1817772.A2527_14290"/>
<accession>A0A1F6G4U1</accession>
<organism evidence="2 3">
    <name type="scientific">Candidatus Lambdaproteobacteria bacterium RIFOXYD2_FULL_50_16</name>
    <dbReference type="NCBI Taxonomy" id="1817772"/>
    <lineage>
        <taxon>Bacteria</taxon>
        <taxon>Pseudomonadati</taxon>
        <taxon>Pseudomonadota</taxon>
        <taxon>Candidatus Lambdaproteobacteria</taxon>
    </lineage>
</organism>
<comment type="caution">
    <text evidence="2">The sequence shown here is derived from an EMBL/GenBank/DDBJ whole genome shotgun (WGS) entry which is preliminary data.</text>
</comment>
<dbReference type="EMBL" id="MFNE01000053">
    <property type="protein sequence ID" value="OGG93092.1"/>
    <property type="molecule type" value="Genomic_DNA"/>
</dbReference>
<dbReference type="Proteomes" id="UP000178449">
    <property type="component" value="Unassembled WGS sequence"/>
</dbReference>
<feature type="transmembrane region" description="Helical" evidence="1">
    <location>
        <begin position="6"/>
        <end position="26"/>
    </location>
</feature>
<name>A0A1F6G4U1_9PROT</name>
<reference evidence="2 3" key="1">
    <citation type="journal article" date="2016" name="Nat. Commun.">
        <title>Thousands of microbial genomes shed light on interconnected biogeochemical processes in an aquifer system.</title>
        <authorList>
            <person name="Anantharaman K."/>
            <person name="Brown C.T."/>
            <person name="Hug L.A."/>
            <person name="Sharon I."/>
            <person name="Castelle C.J."/>
            <person name="Probst A.J."/>
            <person name="Thomas B.C."/>
            <person name="Singh A."/>
            <person name="Wilkins M.J."/>
            <person name="Karaoz U."/>
            <person name="Brodie E.L."/>
            <person name="Williams K.H."/>
            <person name="Hubbard S.S."/>
            <person name="Banfield J.F."/>
        </authorList>
    </citation>
    <scope>NUCLEOTIDE SEQUENCE [LARGE SCALE GENOMIC DNA]</scope>
</reference>
<evidence type="ECO:0000313" key="3">
    <source>
        <dbReference type="Proteomes" id="UP000178449"/>
    </source>
</evidence>
<evidence type="ECO:0000313" key="2">
    <source>
        <dbReference type="EMBL" id="OGG93092.1"/>
    </source>
</evidence>
<gene>
    <name evidence="2" type="ORF">A2527_14290</name>
</gene>
<keyword evidence="1" id="KW-0472">Membrane</keyword>
<proteinExistence type="predicted"/>
<dbReference type="AlphaFoldDB" id="A0A1F6G4U1"/>
<keyword evidence="1" id="KW-1133">Transmembrane helix</keyword>